<dbReference type="EMBL" id="AMYT01000009">
    <property type="protein sequence ID" value="EKU27742.1"/>
    <property type="molecule type" value="Genomic_DNA"/>
</dbReference>
<sequence length="176" mass="20970">MKTIQISAKKLQRIDRYIGWMRRTKNLKLTRAQMITRSIYLFSNCISEEVLNKDYKPLHTVGVRFEDKVFDQLKEAKVKYRQPMYVILSACVDIYMDNLLNYLKHPNVAIIQFKKYGKNYAFYYDAATLPLQKNDWVEVEVMYQGEKRIHSGKVRAFAFEEKAKETRQPILRKKGE</sequence>
<comment type="caution">
    <text evidence="1">The sequence shown here is derived from an EMBL/GenBank/DDBJ whole genome shotgun (WGS) entry which is preliminary data.</text>
</comment>
<accession>K8ZCG4</accession>
<organism evidence="1 2">
    <name type="scientific">Catellicoccus marimammalium M35/04/3</name>
    <dbReference type="NCBI Taxonomy" id="1234409"/>
    <lineage>
        <taxon>Bacteria</taxon>
        <taxon>Bacillati</taxon>
        <taxon>Bacillota</taxon>
        <taxon>Bacilli</taxon>
        <taxon>Lactobacillales</taxon>
        <taxon>Enterococcaceae</taxon>
        <taxon>Catellicoccus</taxon>
    </lineage>
</organism>
<dbReference type="RefSeq" id="WP_009488584.1">
    <property type="nucleotide sequence ID" value="NZ_AMYT01000009.1"/>
</dbReference>
<dbReference type="STRING" id="1234409.C683_0314"/>
<reference evidence="1 2" key="1">
    <citation type="journal article" date="2013" name="Genome Announc.">
        <title>Draft Genome Sequence of Catellicoccus marimammalium, a Novel Species Commonly Found in Gull Feces.</title>
        <authorList>
            <person name="Weigand M.R."/>
            <person name="Ryu H."/>
            <person name="Bozcek L."/>
            <person name="Konstantinidis K.T."/>
            <person name="Santo Domingo J.W."/>
        </authorList>
    </citation>
    <scope>NUCLEOTIDE SEQUENCE [LARGE SCALE GENOMIC DNA]</scope>
    <source>
        <strain evidence="1 2">M35/04/3</strain>
    </source>
</reference>
<evidence type="ECO:0000313" key="1">
    <source>
        <dbReference type="EMBL" id="EKU27742.1"/>
    </source>
</evidence>
<name>K8ZCG4_9ENTE</name>
<proteinExistence type="predicted"/>
<gene>
    <name evidence="1" type="ORF">C683_0314</name>
</gene>
<dbReference type="Proteomes" id="UP000016057">
    <property type="component" value="Unassembled WGS sequence"/>
</dbReference>
<dbReference type="PATRIC" id="fig|1234409.3.peg.281"/>
<dbReference type="OrthoDB" id="9816564at2"/>
<evidence type="ECO:0000313" key="2">
    <source>
        <dbReference type="Proteomes" id="UP000016057"/>
    </source>
</evidence>
<protein>
    <submittedName>
        <fullName evidence="1">Uncharacterized protein</fullName>
    </submittedName>
</protein>
<keyword evidence="2" id="KW-1185">Reference proteome</keyword>
<dbReference type="AlphaFoldDB" id="K8ZCG4"/>